<keyword evidence="3" id="KW-1185">Reference proteome</keyword>
<dbReference type="AlphaFoldDB" id="A0A813D4H0"/>
<accession>A0A813D4H0</accession>
<dbReference type="EMBL" id="CAJNNV010000637">
    <property type="protein sequence ID" value="CAE8583183.1"/>
    <property type="molecule type" value="Genomic_DNA"/>
</dbReference>
<keyword evidence="1" id="KW-0472">Membrane</keyword>
<evidence type="ECO:0000313" key="3">
    <source>
        <dbReference type="Proteomes" id="UP000654075"/>
    </source>
</evidence>
<keyword evidence="1" id="KW-1133">Transmembrane helix</keyword>
<sequence>MMKARLSFTTRHSRRCGHPGLKCPRPLHSKQNPGHCMTCKLETKAAEGLGLTPSVETETHSKVSCIVPAVSRLLLLLLLLLLFSVVVVDGSSSELTADQNTDMPIGDATV</sequence>
<name>A0A813D4H0_POLGL</name>
<gene>
    <name evidence="2" type="ORF">PGLA1383_LOCUS2169</name>
</gene>
<organism evidence="2 3">
    <name type="scientific">Polarella glacialis</name>
    <name type="common">Dinoflagellate</name>
    <dbReference type="NCBI Taxonomy" id="89957"/>
    <lineage>
        <taxon>Eukaryota</taxon>
        <taxon>Sar</taxon>
        <taxon>Alveolata</taxon>
        <taxon>Dinophyceae</taxon>
        <taxon>Suessiales</taxon>
        <taxon>Suessiaceae</taxon>
        <taxon>Polarella</taxon>
    </lineage>
</organism>
<evidence type="ECO:0000313" key="2">
    <source>
        <dbReference type="EMBL" id="CAE8583183.1"/>
    </source>
</evidence>
<dbReference type="Proteomes" id="UP000654075">
    <property type="component" value="Unassembled WGS sequence"/>
</dbReference>
<evidence type="ECO:0000256" key="1">
    <source>
        <dbReference type="SAM" id="Phobius"/>
    </source>
</evidence>
<proteinExistence type="predicted"/>
<feature type="transmembrane region" description="Helical" evidence="1">
    <location>
        <begin position="69"/>
        <end position="88"/>
    </location>
</feature>
<comment type="caution">
    <text evidence="2">The sequence shown here is derived from an EMBL/GenBank/DDBJ whole genome shotgun (WGS) entry which is preliminary data.</text>
</comment>
<protein>
    <submittedName>
        <fullName evidence="2">Uncharacterized protein</fullName>
    </submittedName>
</protein>
<reference evidence="2" key="1">
    <citation type="submission" date="2021-02" db="EMBL/GenBank/DDBJ databases">
        <authorList>
            <person name="Dougan E. K."/>
            <person name="Rhodes N."/>
            <person name="Thang M."/>
            <person name="Chan C."/>
        </authorList>
    </citation>
    <scope>NUCLEOTIDE SEQUENCE</scope>
</reference>
<keyword evidence="1" id="KW-0812">Transmembrane</keyword>